<proteinExistence type="predicted"/>
<dbReference type="Proteomes" id="UP001530400">
    <property type="component" value="Unassembled WGS sequence"/>
</dbReference>
<evidence type="ECO:0000313" key="2">
    <source>
        <dbReference type="EMBL" id="KAL3764880.1"/>
    </source>
</evidence>
<evidence type="ECO:0000313" key="3">
    <source>
        <dbReference type="Proteomes" id="UP001530400"/>
    </source>
</evidence>
<feature type="compositionally biased region" description="Basic and acidic residues" evidence="1">
    <location>
        <begin position="206"/>
        <end position="218"/>
    </location>
</feature>
<comment type="caution">
    <text evidence="2">The sequence shown here is derived from an EMBL/GenBank/DDBJ whole genome shotgun (WGS) entry which is preliminary data.</text>
</comment>
<feature type="compositionally biased region" description="Basic and acidic residues" evidence="1">
    <location>
        <begin position="227"/>
        <end position="236"/>
    </location>
</feature>
<gene>
    <name evidence="2" type="ORF">ACHAWO_006728</name>
</gene>
<name>A0ABD3MWN9_9STRA</name>
<feature type="region of interest" description="Disordered" evidence="1">
    <location>
        <begin position="205"/>
        <end position="243"/>
    </location>
</feature>
<protein>
    <submittedName>
        <fullName evidence="2">Uncharacterized protein</fullName>
    </submittedName>
</protein>
<sequence>MNTDNSLALWRLLIGASLRDHCQTALLTVPQTSSYTFDADPTATSADLDALEQGVSLLLSVQFPAAKVMGRDDHVGVEVVSSATNCCGIFNVKEVRVRMDPVVRMCGLPPKGKGGCTNTSHANYPLAFKGERLLIQTPTVSKATTRAFFSLPYLKVEELPPSAVPVLTSLKAPANVWRTFIGDTPTVLQQLRGEGVNLPLQVVASRDSDSTKSQERVEAQALPSLQGKDDERKDDAGFGDDGCDDDKASIVDYLDSDLQDDLIGKSARKLGARMGSGDYNIDTHFESDVLGLADLNLEKNTNSGSVTMIGRRVNRIGK</sequence>
<accession>A0ABD3MWN9</accession>
<evidence type="ECO:0000256" key="1">
    <source>
        <dbReference type="SAM" id="MobiDB-lite"/>
    </source>
</evidence>
<dbReference type="AlphaFoldDB" id="A0ABD3MWN9"/>
<reference evidence="2 3" key="1">
    <citation type="submission" date="2024-10" db="EMBL/GenBank/DDBJ databases">
        <title>Updated reference genomes for cyclostephanoid diatoms.</title>
        <authorList>
            <person name="Roberts W.R."/>
            <person name="Alverson A.J."/>
        </authorList>
    </citation>
    <scope>NUCLEOTIDE SEQUENCE [LARGE SCALE GENOMIC DNA]</scope>
    <source>
        <strain evidence="2 3">AJA010-31</strain>
    </source>
</reference>
<dbReference type="EMBL" id="JALLPJ020001411">
    <property type="protein sequence ID" value="KAL3764880.1"/>
    <property type="molecule type" value="Genomic_DNA"/>
</dbReference>
<organism evidence="2 3">
    <name type="scientific">Cyclotella atomus</name>
    <dbReference type="NCBI Taxonomy" id="382360"/>
    <lineage>
        <taxon>Eukaryota</taxon>
        <taxon>Sar</taxon>
        <taxon>Stramenopiles</taxon>
        <taxon>Ochrophyta</taxon>
        <taxon>Bacillariophyta</taxon>
        <taxon>Coscinodiscophyceae</taxon>
        <taxon>Thalassiosirophycidae</taxon>
        <taxon>Stephanodiscales</taxon>
        <taxon>Stephanodiscaceae</taxon>
        <taxon>Cyclotella</taxon>
    </lineage>
</organism>
<keyword evidence="3" id="KW-1185">Reference proteome</keyword>